<protein>
    <recommendedName>
        <fullName evidence="1">F-box domain-containing protein</fullName>
    </recommendedName>
</protein>
<dbReference type="PROSITE" id="PS50181">
    <property type="entry name" value="FBOX"/>
    <property type="match status" value="1"/>
</dbReference>
<proteinExistence type="predicted"/>
<comment type="caution">
    <text evidence="2">The sequence shown here is derived from an EMBL/GenBank/DDBJ whole genome shotgun (WGS) entry which is preliminary data.</text>
</comment>
<evidence type="ECO:0000313" key="2">
    <source>
        <dbReference type="EMBL" id="CAA7037987.1"/>
    </source>
</evidence>
<gene>
    <name evidence="2" type="ORF">MERR_LOCUS25222</name>
</gene>
<accession>A0A6D2JAM5</accession>
<dbReference type="AlphaFoldDB" id="A0A6D2JAM5"/>
<dbReference type="OrthoDB" id="68328at2759"/>
<dbReference type="SUPFAM" id="SSF81383">
    <property type="entry name" value="F-box domain"/>
    <property type="match status" value="1"/>
</dbReference>
<dbReference type="PANTHER" id="PTHR24414:SF184">
    <property type="entry name" value="GALACTOSE OXIDASE_KELCH REPEAT SUPERFAMILY PROTEIN"/>
    <property type="match status" value="1"/>
</dbReference>
<dbReference type="Proteomes" id="UP000467841">
    <property type="component" value="Unassembled WGS sequence"/>
</dbReference>
<reference evidence="2" key="1">
    <citation type="submission" date="2020-01" db="EMBL/GenBank/DDBJ databases">
        <authorList>
            <person name="Mishra B."/>
        </authorList>
    </citation>
    <scope>NUCLEOTIDE SEQUENCE [LARGE SCALE GENOMIC DNA]</scope>
</reference>
<dbReference type="Gene3D" id="2.120.10.80">
    <property type="entry name" value="Kelch-type beta propeller"/>
    <property type="match status" value="1"/>
</dbReference>
<evidence type="ECO:0000259" key="1">
    <source>
        <dbReference type="PROSITE" id="PS50181"/>
    </source>
</evidence>
<dbReference type="Pfam" id="PF25210">
    <property type="entry name" value="Kelch_FKB95"/>
    <property type="match status" value="2"/>
</dbReference>
<keyword evidence="3" id="KW-1185">Reference proteome</keyword>
<dbReference type="PANTHER" id="PTHR24414">
    <property type="entry name" value="F-BOX/KELCH-REPEAT PROTEIN SKIP4"/>
    <property type="match status" value="1"/>
</dbReference>
<dbReference type="EMBL" id="CACVBM020001185">
    <property type="protein sequence ID" value="CAA7037987.1"/>
    <property type="molecule type" value="Genomic_DNA"/>
</dbReference>
<sequence>MSSIIRAEDEQSSKSPFPIMLLPEEVIIDIIARVPMCKYSTLVLVSKYFGPLVVSPELYVRRSLLGSAEHCLFVLLYNSYDFHRWYNLYRKSNGSYRLVHIPSFPALNGGKCVGVGSKIYVFGGISPENIALGAFSIDCRSDMVQTLPSMPIPNIWSIAGVIDGKIYVTGYYESDFQKILMKLYMRDHDDNSFVYDPKKSKWGTDEMMNSKKWKNACVVDDVLYYYDGEGKHLRMYDPTHKCWGVVNGLEELLLETRCFLRLVAAGNGGKLVLLFPNGPGPNIGRTVEIWCAEISISLERRQGEEIWGKIEWCGQVLGPDHFYSAAPLAVMV</sequence>
<organism evidence="2 3">
    <name type="scientific">Microthlaspi erraticum</name>
    <dbReference type="NCBI Taxonomy" id="1685480"/>
    <lineage>
        <taxon>Eukaryota</taxon>
        <taxon>Viridiplantae</taxon>
        <taxon>Streptophyta</taxon>
        <taxon>Embryophyta</taxon>
        <taxon>Tracheophyta</taxon>
        <taxon>Spermatophyta</taxon>
        <taxon>Magnoliopsida</taxon>
        <taxon>eudicotyledons</taxon>
        <taxon>Gunneridae</taxon>
        <taxon>Pentapetalae</taxon>
        <taxon>rosids</taxon>
        <taxon>malvids</taxon>
        <taxon>Brassicales</taxon>
        <taxon>Brassicaceae</taxon>
        <taxon>Coluteocarpeae</taxon>
        <taxon>Microthlaspi</taxon>
    </lineage>
</organism>
<dbReference type="InterPro" id="IPR050354">
    <property type="entry name" value="F-box/kelch-repeat_ARATH"/>
</dbReference>
<dbReference type="InterPro" id="IPR015915">
    <property type="entry name" value="Kelch-typ_b-propeller"/>
</dbReference>
<feature type="domain" description="F-box" evidence="1">
    <location>
        <begin position="16"/>
        <end position="62"/>
    </location>
</feature>
<dbReference type="InterPro" id="IPR001810">
    <property type="entry name" value="F-box_dom"/>
</dbReference>
<evidence type="ECO:0000313" key="3">
    <source>
        <dbReference type="Proteomes" id="UP000467841"/>
    </source>
</evidence>
<dbReference type="InterPro" id="IPR057499">
    <property type="entry name" value="Kelch_FKB95"/>
</dbReference>
<dbReference type="InterPro" id="IPR036047">
    <property type="entry name" value="F-box-like_dom_sf"/>
</dbReference>
<dbReference type="SUPFAM" id="SSF117281">
    <property type="entry name" value="Kelch motif"/>
    <property type="match status" value="1"/>
</dbReference>
<name>A0A6D2JAM5_9BRAS</name>